<sequence length="274" mass="30956">MSNSSFLELVQYPSRQHILGLLLQAVLLFASASGNSVSKYVPHCVLRCKDAHMMQMENEWSMDFAFPLLSLLKSTGNESLAYNRAKEICQSNALLVACLENCGNSMESNLLTIGLMPWRNICENLNELRAQFPCWRNHVDSLSIGCRAQGISVRDSYKYLTYNDSMAAVERICINLEDLSDCTIKEFAQFCGSTSEEYVSRLFAISREAINSMLNMKWPKLPPACGLTSPQRYVYSTETFQLNSAEQQCHILSLNPQKVLLFLFSFLVAVRVLL</sequence>
<dbReference type="Proteomes" id="UP001608902">
    <property type="component" value="Unassembled WGS sequence"/>
</dbReference>
<keyword evidence="2" id="KW-1185">Reference proteome</keyword>
<gene>
    <name evidence="1" type="ORF">AB6A40_003459</name>
</gene>
<evidence type="ECO:0000313" key="1">
    <source>
        <dbReference type="EMBL" id="MFH4976750.1"/>
    </source>
</evidence>
<evidence type="ECO:0000313" key="2">
    <source>
        <dbReference type="Proteomes" id="UP001608902"/>
    </source>
</evidence>
<accession>A0ABD6EAT8</accession>
<proteinExistence type="predicted"/>
<dbReference type="AlphaFoldDB" id="A0ABD6EAT8"/>
<protein>
    <submittedName>
        <fullName evidence="1">Uncharacterized protein</fullName>
    </submittedName>
</protein>
<organism evidence="1 2">
    <name type="scientific">Gnathostoma spinigerum</name>
    <dbReference type="NCBI Taxonomy" id="75299"/>
    <lineage>
        <taxon>Eukaryota</taxon>
        <taxon>Metazoa</taxon>
        <taxon>Ecdysozoa</taxon>
        <taxon>Nematoda</taxon>
        <taxon>Chromadorea</taxon>
        <taxon>Rhabditida</taxon>
        <taxon>Spirurina</taxon>
        <taxon>Gnathostomatomorpha</taxon>
        <taxon>Gnathostomatoidea</taxon>
        <taxon>Gnathostomatidae</taxon>
        <taxon>Gnathostoma</taxon>
    </lineage>
</organism>
<comment type="caution">
    <text evidence="1">The sequence shown here is derived from an EMBL/GenBank/DDBJ whole genome shotgun (WGS) entry which is preliminary data.</text>
</comment>
<name>A0ABD6EAT8_9BILA</name>
<dbReference type="EMBL" id="JBGFUD010001779">
    <property type="protein sequence ID" value="MFH4976750.1"/>
    <property type="molecule type" value="Genomic_DNA"/>
</dbReference>
<reference evidence="1 2" key="1">
    <citation type="submission" date="2024-08" db="EMBL/GenBank/DDBJ databases">
        <title>Gnathostoma spinigerum genome.</title>
        <authorList>
            <person name="Gonzalez-Bertolin B."/>
            <person name="Monzon S."/>
            <person name="Zaballos A."/>
            <person name="Jimenez P."/>
            <person name="Dekumyoy P."/>
            <person name="Varona S."/>
            <person name="Cuesta I."/>
            <person name="Sumanam S."/>
            <person name="Adisakwattana P."/>
            <person name="Gasser R.B."/>
            <person name="Hernandez-Gonzalez A."/>
            <person name="Young N.D."/>
            <person name="Perteguer M.J."/>
        </authorList>
    </citation>
    <scope>NUCLEOTIDE SEQUENCE [LARGE SCALE GENOMIC DNA]</scope>
    <source>
        <strain evidence="1">AL3</strain>
        <tissue evidence="1">Liver</tissue>
    </source>
</reference>